<protein>
    <recommendedName>
        <fullName evidence="4">Heterokaryon incompatibility domain-containing protein</fullName>
    </recommendedName>
</protein>
<evidence type="ECO:0000256" key="3">
    <source>
        <dbReference type="SAM" id="MobiDB-lite"/>
    </source>
</evidence>
<evidence type="ECO:0000259" key="4">
    <source>
        <dbReference type="Pfam" id="PF06985"/>
    </source>
</evidence>
<keyword evidence="6" id="KW-1185">Reference proteome</keyword>
<evidence type="ECO:0000256" key="2">
    <source>
        <dbReference type="ARBA" id="ARBA00023242"/>
    </source>
</evidence>
<dbReference type="Pfam" id="PF06985">
    <property type="entry name" value="HET"/>
    <property type="match status" value="1"/>
</dbReference>
<dbReference type="Gene3D" id="1.20.1160.11">
    <property type="entry name" value="Paired amphipathic helix"/>
    <property type="match status" value="1"/>
</dbReference>
<dbReference type="PANTHER" id="PTHR39596:SF2">
    <property type="entry name" value="HET DOMAIN PROTEIN (AFU_ORTHOLOGUE AFUA_1G17550)-RELATED"/>
    <property type="match status" value="1"/>
</dbReference>
<accession>A0ABR1JTZ7</accession>
<evidence type="ECO:0000313" key="6">
    <source>
        <dbReference type="Proteomes" id="UP001498398"/>
    </source>
</evidence>
<evidence type="ECO:0000313" key="5">
    <source>
        <dbReference type="EMBL" id="KAK7464910.1"/>
    </source>
</evidence>
<sequence length="1085" mass="121919">MERCCPNLLRFFGGPLTALKRRFCRPAALQPENTTRLARDDHGPQVTVDVDHDVNNTELSDTQPGNTIHGASQSGHLTEPSLPSKADFLSMIETRFPNNHEVYAASSQILSDLQNLGSNDEEALCAILHRAQELFEDHVDIMLGLNGFFPDGLCIERSIRALPRNTIQIASSSELTSDGSIASINMNVGGDQSIQREDADSDADLGSTFLDQTLFQRRTEPVTSPVFAPTEQALSISEGFLELMKTHFADAPDEYARIIKLVENFTVRRTIMLEEFAQLAVLLWGCTYLMECLASCLPTGHTLECTTVFELCNVFKLVSSTSSIPTRVPPNLKSDDNLESRFSYSARFFLILGDRVGCLSLPDSTLTSETRDTPSGVPLVTVFENVKWLGGEHDGYPISHSWDEYFQRRRLVLLGSTRPSDPGNDALAQSWFTLGLLESVVEKKIPSKLMLDSSPTGDGVISSRNLPIILRDWRRRMRALRHVDEHAFRRWFSHAEITLKELLAFLVTATRFPQECIFGGSNYLPNLHMIAAIGEALMASMAEFQNFMQPMAGYVWSVVLGRYPVHKLYEEGWCPFTVSMLLSSVCLVQYAGTRKPYLRRGLGHSTFDHSKCTRTGCSLNNIDPNVPYVNRHADDSCHCLYSKPPVDEIKQALTRNEIPVIIVEEADPSPDTPDITCMTSSQTRYVAISHVWADGLGSITEDGLPACQLRRLSKLTRKLLPEERGALWMDALCVPGVKEMRKRAIRLMSKTYKDAAFVLVIDAGIRTCSLDTSPEEKLLRVLTSAWMQRLWTLQEALLAQNLFFELADSQLVSLQELIPWDEESCTMDGLKWLLIREMAPIVIFSQDTPTEPVKYLFLHRTDFDLGSISHALVKRTTSRKEDETLAIASLLGVDVSKLLDVSTHEERMKILLLELQFIPSGIIFSVGEKLSEPGFRWAPRSFLGQMSPNTDRNALCTSKGLAGKYPWFYFDETTIGHNEMWFLRHRESGHYYLVEDGIADPSRYTCNGVLLSPPINTSQSGFASRKLVHAVAVKMAVDRENCEYRRKVVLYPLTVTELEVGREQFQNKKIVDIQDMADLKLVLIT</sequence>
<gene>
    <name evidence="5" type="ORF">VKT23_006118</name>
</gene>
<organism evidence="5 6">
    <name type="scientific">Marasmiellus scandens</name>
    <dbReference type="NCBI Taxonomy" id="2682957"/>
    <lineage>
        <taxon>Eukaryota</taxon>
        <taxon>Fungi</taxon>
        <taxon>Dikarya</taxon>
        <taxon>Basidiomycota</taxon>
        <taxon>Agaricomycotina</taxon>
        <taxon>Agaricomycetes</taxon>
        <taxon>Agaricomycetidae</taxon>
        <taxon>Agaricales</taxon>
        <taxon>Marasmiineae</taxon>
        <taxon>Omphalotaceae</taxon>
        <taxon>Marasmiellus</taxon>
    </lineage>
</organism>
<name>A0ABR1JTZ7_9AGAR</name>
<feature type="compositionally biased region" description="Polar residues" evidence="3">
    <location>
        <begin position="60"/>
        <end position="76"/>
    </location>
</feature>
<keyword evidence="2" id="KW-0539">Nucleus</keyword>
<feature type="domain" description="Heterokaryon incompatibility" evidence="4">
    <location>
        <begin position="685"/>
        <end position="762"/>
    </location>
</feature>
<reference evidence="5 6" key="1">
    <citation type="submission" date="2024-01" db="EMBL/GenBank/DDBJ databases">
        <title>A draft genome for the cacao thread blight pathogen Marasmiellus scandens.</title>
        <authorList>
            <person name="Baruah I.K."/>
            <person name="Leung J."/>
            <person name="Bukari Y."/>
            <person name="Amoako-Attah I."/>
            <person name="Meinhardt L.W."/>
            <person name="Bailey B.A."/>
            <person name="Cohen S.P."/>
        </authorList>
    </citation>
    <scope>NUCLEOTIDE SEQUENCE [LARGE SCALE GENOMIC DNA]</scope>
    <source>
        <strain evidence="5 6">GH-19</strain>
    </source>
</reference>
<dbReference type="EMBL" id="JBANRG010000007">
    <property type="protein sequence ID" value="KAK7464910.1"/>
    <property type="molecule type" value="Genomic_DNA"/>
</dbReference>
<comment type="caution">
    <text evidence="5">The sequence shown here is derived from an EMBL/GenBank/DDBJ whole genome shotgun (WGS) entry which is preliminary data.</text>
</comment>
<dbReference type="PANTHER" id="PTHR39596">
    <property type="match status" value="1"/>
</dbReference>
<evidence type="ECO:0000256" key="1">
    <source>
        <dbReference type="ARBA" id="ARBA00004123"/>
    </source>
</evidence>
<comment type="subcellular location">
    <subcellularLocation>
        <location evidence="1">Nucleus</location>
    </subcellularLocation>
</comment>
<proteinExistence type="predicted"/>
<dbReference type="InterPro" id="IPR036600">
    <property type="entry name" value="PAH_sf"/>
</dbReference>
<feature type="region of interest" description="Disordered" evidence="3">
    <location>
        <begin position="60"/>
        <end position="81"/>
    </location>
</feature>
<dbReference type="InterPro" id="IPR010730">
    <property type="entry name" value="HET"/>
</dbReference>
<dbReference type="Proteomes" id="UP001498398">
    <property type="component" value="Unassembled WGS sequence"/>
</dbReference>